<protein>
    <submittedName>
        <fullName evidence="1">Uncharacterized protein</fullName>
    </submittedName>
</protein>
<reference evidence="2" key="1">
    <citation type="submission" date="2016-11" db="EMBL/GenBank/DDBJ databases">
        <authorList>
            <person name="Varghese N."/>
            <person name="Submissions S."/>
        </authorList>
    </citation>
    <scope>NUCLEOTIDE SEQUENCE [LARGE SCALE GENOMIC DNA]</scope>
    <source>
        <strain evidence="2">DSM 26134</strain>
    </source>
</reference>
<name>A0A1M6VM03_REIAG</name>
<proteinExistence type="predicted"/>
<evidence type="ECO:0000313" key="1">
    <source>
        <dbReference type="EMBL" id="SHK82479.1"/>
    </source>
</evidence>
<keyword evidence="2" id="KW-1185">Reference proteome</keyword>
<dbReference type="AlphaFoldDB" id="A0A1M6VM03"/>
<dbReference type="Proteomes" id="UP000184474">
    <property type="component" value="Unassembled WGS sequence"/>
</dbReference>
<evidence type="ECO:0000313" key="2">
    <source>
        <dbReference type="Proteomes" id="UP000184474"/>
    </source>
</evidence>
<organism evidence="1 2">
    <name type="scientific">Reichenbachiella agariperforans</name>
    <dbReference type="NCBI Taxonomy" id="156994"/>
    <lineage>
        <taxon>Bacteria</taxon>
        <taxon>Pseudomonadati</taxon>
        <taxon>Bacteroidota</taxon>
        <taxon>Cytophagia</taxon>
        <taxon>Cytophagales</taxon>
        <taxon>Reichenbachiellaceae</taxon>
        <taxon>Reichenbachiella</taxon>
    </lineage>
</organism>
<sequence>MIKPEKEKAKFSKSIAQNQCIDSLSVTEQSTPKVRAKAISPQIYLWVIPCFSLLRPPESLAGNGFPL</sequence>
<gene>
    <name evidence="1" type="ORF">SAMN04488028_109104</name>
</gene>
<accession>A0A1M6VM03</accession>
<dbReference type="EMBL" id="FRAA01000009">
    <property type="protein sequence ID" value="SHK82479.1"/>
    <property type="molecule type" value="Genomic_DNA"/>
</dbReference>